<dbReference type="AlphaFoldDB" id="A0A974PLP2"/>
<keyword evidence="13" id="KW-1185">Reference proteome</keyword>
<keyword evidence="7 10" id="KW-0520">NAD</keyword>
<keyword evidence="9 10" id="KW-0119">Carbohydrate metabolism</keyword>
<dbReference type="CDD" id="cd05247">
    <property type="entry name" value="UDP_G4E_1_SDR_e"/>
    <property type="match status" value="1"/>
</dbReference>
<dbReference type="Pfam" id="PF01370">
    <property type="entry name" value="Epimerase"/>
    <property type="match status" value="1"/>
</dbReference>
<evidence type="ECO:0000256" key="10">
    <source>
        <dbReference type="RuleBase" id="RU366046"/>
    </source>
</evidence>
<evidence type="ECO:0000256" key="9">
    <source>
        <dbReference type="ARBA" id="ARBA00023277"/>
    </source>
</evidence>
<evidence type="ECO:0000313" key="12">
    <source>
        <dbReference type="EMBL" id="QRG05892.1"/>
    </source>
</evidence>
<evidence type="ECO:0000256" key="8">
    <source>
        <dbReference type="ARBA" id="ARBA00023235"/>
    </source>
</evidence>
<comment type="cofactor">
    <cofactor evidence="2 10">
        <name>NAD(+)</name>
        <dbReference type="ChEBI" id="CHEBI:57540"/>
    </cofactor>
</comment>
<dbReference type="InterPro" id="IPR005886">
    <property type="entry name" value="UDP_G4E"/>
</dbReference>
<comment type="similarity">
    <text evidence="4 10">Belongs to the NAD(P)-dependent epimerase/dehydratase family.</text>
</comment>
<name>A0A974PLP2_9HYPH</name>
<dbReference type="KEGG" id="xdi:EZH22_23150"/>
<dbReference type="Gene3D" id="3.40.50.720">
    <property type="entry name" value="NAD(P)-binding Rossmann-like Domain"/>
    <property type="match status" value="1"/>
</dbReference>
<dbReference type="InterPro" id="IPR001509">
    <property type="entry name" value="Epimerase_deHydtase"/>
</dbReference>
<dbReference type="RefSeq" id="WP_203192767.1">
    <property type="nucleotide sequence ID" value="NZ_CP063362.1"/>
</dbReference>
<evidence type="ECO:0000313" key="13">
    <source>
        <dbReference type="Proteomes" id="UP000596427"/>
    </source>
</evidence>
<sequence length="335" mass="35771">MTVLVTGGAGYIGSHTVLALVDAGEKVLVLDDLSTGHRRLVPDGVGLIVGDVGDGALVRRIVEQYGVSEIIHFAARIVVPESILDPLGYYLGNTVKTRAVFEAAVSCGVRRVIFSSTAAVYGEPRVAIIGEDEPKAPINPYGRSKLMSEWMLADAACAHGLSYTSLRYFNVAGADPAGRSGQSSKNATHLIKVASQAASGERRGVEIFGTDYPTPDGTCIRDYIHVSDLAAAHVAALVRLRAGGPNMTLNCGYGRGYSVKEVVDVVKRVSGVDFPVTLSPRRPGDPPCLIASVERIRSELDWTPKLDDLDAIVRHALDWERRLARKELAGHASAS</sequence>
<gene>
    <name evidence="12" type="primary">galE</name>
    <name evidence="12" type="ORF">EZH22_23150</name>
</gene>
<evidence type="ECO:0000256" key="7">
    <source>
        <dbReference type="ARBA" id="ARBA00023027"/>
    </source>
</evidence>
<comment type="subunit">
    <text evidence="10">Homodimer.</text>
</comment>
<evidence type="ECO:0000256" key="2">
    <source>
        <dbReference type="ARBA" id="ARBA00001911"/>
    </source>
</evidence>
<dbReference type="EC" id="5.1.3.2" evidence="5 10"/>
<organism evidence="12 13">
    <name type="scientific">Xanthobacter dioxanivorans</name>
    <dbReference type="NCBI Taxonomy" id="2528964"/>
    <lineage>
        <taxon>Bacteria</taxon>
        <taxon>Pseudomonadati</taxon>
        <taxon>Pseudomonadota</taxon>
        <taxon>Alphaproteobacteria</taxon>
        <taxon>Hyphomicrobiales</taxon>
        <taxon>Xanthobacteraceae</taxon>
        <taxon>Xanthobacter</taxon>
    </lineage>
</organism>
<dbReference type="PANTHER" id="PTHR43725">
    <property type="entry name" value="UDP-GLUCOSE 4-EPIMERASE"/>
    <property type="match status" value="1"/>
</dbReference>
<dbReference type="GO" id="GO:0033499">
    <property type="term" value="P:galactose catabolic process via UDP-galactose, Leloir pathway"/>
    <property type="evidence" value="ECO:0007669"/>
    <property type="project" value="TreeGrafter"/>
</dbReference>
<evidence type="ECO:0000256" key="3">
    <source>
        <dbReference type="ARBA" id="ARBA00004947"/>
    </source>
</evidence>
<accession>A0A974PLP2</accession>
<dbReference type="Proteomes" id="UP000596427">
    <property type="component" value="Chromosome"/>
</dbReference>
<dbReference type="PANTHER" id="PTHR43725:SF53">
    <property type="entry name" value="UDP-ARABINOSE 4-EPIMERASE 1"/>
    <property type="match status" value="1"/>
</dbReference>
<dbReference type="EMBL" id="CP063362">
    <property type="protein sequence ID" value="QRG05892.1"/>
    <property type="molecule type" value="Genomic_DNA"/>
</dbReference>
<dbReference type="NCBIfam" id="TIGR01179">
    <property type="entry name" value="galE"/>
    <property type="match status" value="1"/>
</dbReference>
<evidence type="ECO:0000256" key="5">
    <source>
        <dbReference type="ARBA" id="ARBA00013189"/>
    </source>
</evidence>
<proteinExistence type="inferred from homology"/>
<keyword evidence="8 10" id="KW-0413">Isomerase</keyword>
<evidence type="ECO:0000256" key="6">
    <source>
        <dbReference type="ARBA" id="ARBA00018569"/>
    </source>
</evidence>
<protein>
    <recommendedName>
        <fullName evidence="6 10">UDP-glucose 4-epimerase</fullName>
        <ecNumber evidence="5 10">5.1.3.2</ecNumber>
    </recommendedName>
</protein>
<dbReference type="Gene3D" id="3.90.25.10">
    <property type="entry name" value="UDP-galactose 4-epimerase, domain 1"/>
    <property type="match status" value="1"/>
</dbReference>
<evidence type="ECO:0000259" key="11">
    <source>
        <dbReference type="Pfam" id="PF01370"/>
    </source>
</evidence>
<dbReference type="GO" id="GO:0003978">
    <property type="term" value="F:UDP-glucose 4-epimerase activity"/>
    <property type="evidence" value="ECO:0007669"/>
    <property type="project" value="UniProtKB-UniRule"/>
</dbReference>
<reference evidence="12 13" key="1">
    <citation type="submission" date="2020-10" db="EMBL/GenBank/DDBJ databases">
        <title>Degradation of 1,4-Dioxane by Xanthobacter sp. YN2, via a Novel Group-2 Soluble Di-Iron Monooxygenase.</title>
        <authorList>
            <person name="Ma F."/>
            <person name="Wang Y."/>
            <person name="Yang J."/>
            <person name="Guo H."/>
            <person name="Su D."/>
            <person name="Yu L."/>
        </authorList>
    </citation>
    <scope>NUCLEOTIDE SEQUENCE [LARGE SCALE GENOMIC DNA]</scope>
    <source>
        <strain evidence="12 13">YN2</strain>
    </source>
</reference>
<evidence type="ECO:0000256" key="4">
    <source>
        <dbReference type="ARBA" id="ARBA00007637"/>
    </source>
</evidence>
<dbReference type="SUPFAM" id="SSF51735">
    <property type="entry name" value="NAD(P)-binding Rossmann-fold domains"/>
    <property type="match status" value="1"/>
</dbReference>
<feature type="domain" description="NAD-dependent epimerase/dehydratase" evidence="11">
    <location>
        <begin position="3"/>
        <end position="252"/>
    </location>
</feature>
<comment type="catalytic activity">
    <reaction evidence="1 10">
        <text>UDP-alpha-D-glucose = UDP-alpha-D-galactose</text>
        <dbReference type="Rhea" id="RHEA:22168"/>
        <dbReference type="ChEBI" id="CHEBI:58885"/>
        <dbReference type="ChEBI" id="CHEBI:66914"/>
        <dbReference type="EC" id="5.1.3.2"/>
    </reaction>
</comment>
<dbReference type="InterPro" id="IPR036291">
    <property type="entry name" value="NAD(P)-bd_dom_sf"/>
</dbReference>
<comment type="pathway">
    <text evidence="3 10">Carbohydrate metabolism; galactose metabolism.</text>
</comment>
<evidence type="ECO:0000256" key="1">
    <source>
        <dbReference type="ARBA" id="ARBA00000083"/>
    </source>
</evidence>